<dbReference type="GO" id="GO:0007165">
    <property type="term" value="P:signal transduction"/>
    <property type="evidence" value="ECO:0007669"/>
    <property type="project" value="UniProtKB-KW"/>
</dbReference>
<evidence type="ECO:0000256" key="1">
    <source>
        <dbReference type="ARBA" id="ARBA00004651"/>
    </source>
</evidence>
<dbReference type="EnsemblMetazoa" id="LLOJ010889-RA">
    <property type="protein sequence ID" value="LLOJ010889-PA"/>
    <property type="gene ID" value="LLOJ010889"/>
</dbReference>
<comment type="caution">
    <text evidence="10">Lacks conserved residue(s) required for the propagation of feature annotation.</text>
</comment>
<comment type="subcellular location">
    <subcellularLocation>
        <location evidence="1 10">Cell membrane</location>
        <topology evidence="1 10">Multi-pass membrane protein</topology>
    </subcellularLocation>
</comment>
<dbReference type="EMBL" id="AJWK01011236">
    <property type="status" value="NOT_ANNOTATED_CDS"/>
    <property type="molecule type" value="Genomic_DNA"/>
</dbReference>
<evidence type="ECO:0000256" key="3">
    <source>
        <dbReference type="ARBA" id="ARBA00022606"/>
    </source>
</evidence>
<dbReference type="GO" id="GO:0004984">
    <property type="term" value="F:olfactory receptor activity"/>
    <property type="evidence" value="ECO:0007669"/>
    <property type="project" value="InterPro"/>
</dbReference>
<keyword evidence="9 10" id="KW-0807">Transducer</keyword>
<dbReference type="VEuPathDB" id="VectorBase:LLOJ010889"/>
<feature type="transmembrane region" description="Helical" evidence="10">
    <location>
        <begin position="283"/>
        <end position="304"/>
    </location>
</feature>
<feature type="transmembrane region" description="Helical" evidence="10">
    <location>
        <begin position="256"/>
        <end position="274"/>
    </location>
</feature>
<feature type="transmembrane region" description="Helical" evidence="10">
    <location>
        <begin position="187"/>
        <end position="207"/>
    </location>
</feature>
<sequence>MAFHLEEFTKNKSEMDFKISTLTFNIFSTSSLERFYNYFVVIYNLICFPFILLHLITAFDGEINENIMTTNLYMFGTLLYFIKISLGSYRRKEILELFEKICELFNIEETDEDLQKILVERLKNSLKLWKVCTKWGLRTGVLSISIFGLSMRFNEKIGLIIDIPRTNITSPLLIEGLRSIPTLHAMLTGHYFMTIELAILCLGIPIATEIDILEDYIRISNDKIKTTPNFFKKIIKMHCNVLGDVNLLNETFSEMTFIQFFSSIVFFLIVFLFLRKGTENIDGYLLCLCALMQLLPLCLLGEFIRYKTDKLSDTLYLTNWYELSLKDQKVFLIILGMAQREYGLKAAGMYEVNLSTFIQIIKLAFSYCAILYTFSN</sequence>
<feature type="transmembrane region" description="Helical" evidence="10">
    <location>
        <begin position="35"/>
        <end position="59"/>
    </location>
</feature>
<keyword evidence="8 10" id="KW-0675">Receptor</keyword>
<keyword evidence="6 10" id="KW-1133">Transmembrane helix</keyword>
<proteinExistence type="inferred from homology"/>
<dbReference type="GO" id="GO:0005549">
    <property type="term" value="F:odorant binding"/>
    <property type="evidence" value="ECO:0007669"/>
    <property type="project" value="InterPro"/>
</dbReference>
<feature type="transmembrane region" description="Helical" evidence="10">
    <location>
        <begin position="71"/>
        <end position="89"/>
    </location>
</feature>
<dbReference type="PANTHER" id="PTHR21137:SF35">
    <property type="entry name" value="ODORANT RECEPTOR 19A-RELATED"/>
    <property type="match status" value="1"/>
</dbReference>
<comment type="similarity">
    <text evidence="10">Belongs to the insect chemoreceptor superfamily. Heteromeric odorant receptor channel (TC 1.A.69) family.</text>
</comment>
<keyword evidence="7 10" id="KW-0472">Membrane</keyword>
<evidence type="ECO:0000256" key="7">
    <source>
        <dbReference type="ARBA" id="ARBA00023136"/>
    </source>
</evidence>
<accession>A0A3F2ZDC4</accession>
<evidence type="ECO:0000256" key="5">
    <source>
        <dbReference type="ARBA" id="ARBA00022725"/>
    </source>
</evidence>
<feature type="transmembrane region" description="Helical" evidence="10">
    <location>
        <begin position="354"/>
        <end position="374"/>
    </location>
</feature>
<evidence type="ECO:0000256" key="4">
    <source>
        <dbReference type="ARBA" id="ARBA00022692"/>
    </source>
</evidence>
<keyword evidence="5 10" id="KW-0552">Olfaction</keyword>
<organism evidence="11 12">
    <name type="scientific">Lutzomyia longipalpis</name>
    <name type="common">Sand fly</name>
    <dbReference type="NCBI Taxonomy" id="7200"/>
    <lineage>
        <taxon>Eukaryota</taxon>
        <taxon>Metazoa</taxon>
        <taxon>Ecdysozoa</taxon>
        <taxon>Arthropoda</taxon>
        <taxon>Hexapoda</taxon>
        <taxon>Insecta</taxon>
        <taxon>Pterygota</taxon>
        <taxon>Neoptera</taxon>
        <taxon>Endopterygota</taxon>
        <taxon>Diptera</taxon>
        <taxon>Nematocera</taxon>
        <taxon>Psychodoidea</taxon>
        <taxon>Psychodidae</taxon>
        <taxon>Lutzomyia</taxon>
        <taxon>Lutzomyia</taxon>
    </lineage>
</organism>
<dbReference type="PANTHER" id="PTHR21137">
    <property type="entry name" value="ODORANT RECEPTOR"/>
    <property type="match status" value="1"/>
</dbReference>
<keyword evidence="2" id="KW-1003">Cell membrane</keyword>
<keyword evidence="12" id="KW-1185">Reference proteome</keyword>
<reference evidence="11" key="1">
    <citation type="submission" date="2020-05" db="UniProtKB">
        <authorList>
            <consortium name="EnsemblMetazoa"/>
        </authorList>
    </citation>
    <scope>IDENTIFICATION</scope>
    <source>
        <strain evidence="11">Jacobina</strain>
    </source>
</reference>
<evidence type="ECO:0000256" key="9">
    <source>
        <dbReference type="ARBA" id="ARBA00023224"/>
    </source>
</evidence>
<dbReference type="InterPro" id="IPR004117">
    <property type="entry name" value="7tm6_olfct_rcpt"/>
</dbReference>
<evidence type="ECO:0000256" key="10">
    <source>
        <dbReference type="RuleBase" id="RU351113"/>
    </source>
</evidence>
<keyword evidence="3 10" id="KW-0716">Sensory transduction</keyword>
<evidence type="ECO:0000256" key="2">
    <source>
        <dbReference type="ARBA" id="ARBA00022475"/>
    </source>
</evidence>
<evidence type="ECO:0000313" key="11">
    <source>
        <dbReference type="EnsemblMetazoa" id="LLOJ010889-PA"/>
    </source>
</evidence>
<evidence type="ECO:0000256" key="8">
    <source>
        <dbReference type="ARBA" id="ARBA00023170"/>
    </source>
</evidence>
<evidence type="ECO:0000313" key="12">
    <source>
        <dbReference type="Proteomes" id="UP000092461"/>
    </source>
</evidence>
<dbReference type="EMBL" id="AJWK01011237">
    <property type="status" value="NOT_ANNOTATED_CDS"/>
    <property type="molecule type" value="Genomic_DNA"/>
</dbReference>
<dbReference type="GO" id="GO:0005886">
    <property type="term" value="C:plasma membrane"/>
    <property type="evidence" value="ECO:0007669"/>
    <property type="project" value="UniProtKB-SubCell"/>
</dbReference>
<dbReference type="AlphaFoldDB" id="A0A3F2ZDC4"/>
<dbReference type="VEuPathDB" id="VectorBase:LLONM1_005761"/>
<keyword evidence="4 10" id="KW-0812">Transmembrane</keyword>
<evidence type="ECO:0000256" key="6">
    <source>
        <dbReference type="ARBA" id="ARBA00022989"/>
    </source>
</evidence>
<name>A0A3F2ZDC4_LUTLO</name>
<dbReference type="Pfam" id="PF02949">
    <property type="entry name" value="7tm_6"/>
    <property type="match status" value="1"/>
</dbReference>
<protein>
    <recommendedName>
        <fullName evidence="10">Odorant receptor</fullName>
    </recommendedName>
</protein>
<dbReference type="Proteomes" id="UP000092461">
    <property type="component" value="Unassembled WGS sequence"/>
</dbReference>